<dbReference type="AlphaFoldDB" id="C5LW97"/>
<proteinExistence type="predicted"/>
<feature type="region of interest" description="Disordered" evidence="1">
    <location>
        <begin position="91"/>
        <end position="116"/>
    </location>
</feature>
<evidence type="ECO:0000256" key="1">
    <source>
        <dbReference type="SAM" id="MobiDB-lite"/>
    </source>
</evidence>
<evidence type="ECO:0000313" key="3">
    <source>
        <dbReference type="Proteomes" id="UP000007800"/>
    </source>
</evidence>
<reference evidence="2 3" key="1">
    <citation type="submission" date="2008-07" db="EMBL/GenBank/DDBJ databases">
        <authorList>
            <person name="El-Sayed N."/>
            <person name="Caler E."/>
            <person name="Inman J."/>
            <person name="Amedeo P."/>
            <person name="Hass B."/>
            <person name="Wortman J."/>
        </authorList>
    </citation>
    <scope>NUCLEOTIDE SEQUENCE [LARGE SCALE GENOMIC DNA]</scope>
    <source>
        <strain evidence="3">ATCC 50983 / TXsc</strain>
    </source>
</reference>
<dbReference type="EMBL" id="GG686094">
    <property type="protein sequence ID" value="EEQ99034.1"/>
    <property type="molecule type" value="Genomic_DNA"/>
</dbReference>
<dbReference type="InParanoid" id="C5LW97"/>
<accession>C5LW97</accession>
<dbReference type="RefSeq" id="XP_002766317.1">
    <property type="nucleotide sequence ID" value="XM_002766271.1"/>
</dbReference>
<dbReference type="Proteomes" id="UP000007800">
    <property type="component" value="Unassembled WGS sequence"/>
</dbReference>
<dbReference type="GeneID" id="9044185"/>
<gene>
    <name evidence="2" type="ORF">Pmar_PMAR012042</name>
</gene>
<protein>
    <submittedName>
        <fullName evidence="2">Uncharacterized protein</fullName>
    </submittedName>
</protein>
<sequence length="128" mass="14447">MNDLSVKDASRTAEEKTKKSDTIPILDVHVEVYDHDDDSTVCCSGRNGFLGRLGSYDMTFYAQQLVESLAETSQDMDEFIDVLQAKKSERMPVSAQEQKAMVKPASVEQQEGEEKRPSLIQRIANRFN</sequence>
<keyword evidence="3" id="KW-1185">Reference proteome</keyword>
<organism evidence="3">
    <name type="scientific">Perkinsus marinus (strain ATCC 50983 / TXsc)</name>
    <dbReference type="NCBI Taxonomy" id="423536"/>
    <lineage>
        <taxon>Eukaryota</taxon>
        <taxon>Sar</taxon>
        <taxon>Alveolata</taxon>
        <taxon>Perkinsozoa</taxon>
        <taxon>Perkinsea</taxon>
        <taxon>Perkinsida</taxon>
        <taxon>Perkinsidae</taxon>
        <taxon>Perkinsus</taxon>
    </lineage>
</organism>
<evidence type="ECO:0000313" key="2">
    <source>
        <dbReference type="EMBL" id="EEQ99034.1"/>
    </source>
</evidence>
<name>C5LW97_PERM5</name>
<feature type="region of interest" description="Disordered" evidence="1">
    <location>
        <begin position="1"/>
        <end position="21"/>
    </location>
</feature>